<dbReference type="InterPro" id="IPR017871">
    <property type="entry name" value="ABC_transporter-like_CS"/>
</dbReference>
<dbReference type="InterPro" id="IPR027417">
    <property type="entry name" value="P-loop_NTPase"/>
</dbReference>
<feature type="domain" description="ABC transporter" evidence="6">
    <location>
        <begin position="2"/>
        <end position="232"/>
    </location>
</feature>
<dbReference type="GO" id="GO:0016887">
    <property type="term" value="F:ATP hydrolysis activity"/>
    <property type="evidence" value="ECO:0007669"/>
    <property type="project" value="InterPro"/>
</dbReference>
<evidence type="ECO:0000313" key="7">
    <source>
        <dbReference type="EMBL" id="RTH02948.1"/>
    </source>
</evidence>
<accession>A0A430R6F3</accession>
<dbReference type="Gene3D" id="3.40.50.300">
    <property type="entry name" value="P-loop containing nucleotide triphosphate hydrolases"/>
    <property type="match status" value="1"/>
</dbReference>
<dbReference type="SUPFAM" id="SSF52540">
    <property type="entry name" value="P-loop containing nucleoside triphosphate hydrolases"/>
    <property type="match status" value="1"/>
</dbReference>
<evidence type="ECO:0000256" key="4">
    <source>
        <dbReference type="ARBA" id="ARBA00022840"/>
    </source>
</evidence>
<protein>
    <submittedName>
        <fullName evidence="7">ABC transporter ATP-binding protein</fullName>
    </submittedName>
</protein>
<dbReference type="PANTHER" id="PTHR43820:SF4">
    <property type="entry name" value="HIGH-AFFINITY BRANCHED-CHAIN AMINO ACID TRANSPORT ATP-BINDING PROTEIN LIVF"/>
    <property type="match status" value="1"/>
</dbReference>
<dbReference type="InterPro" id="IPR003593">
    <property type="entry name" value="AAA+_ATPase"/>
</dbReference>
<dbReference type="GO" id="GO:0005524">
    <property type="term" value="F:ATP binding"/>
    <property type="evidence" value="ECO:0007669"/>
    <property type="project" value="UniProtKB-KW"/>
</dbReference>
<dbReference type="AlphaFoldDB" id="A0A430R6F3"/>
<dbReference type="PROSITE" id="PS00211">
    <property type="entry name" value="ABC_TRANSPORTER_1"/>
    <property type="match status" value="1"/>
</dbReference>
<evidence type="ECO:0000259" key="6">
    <source>
        <dbReference type="PROSITE" id="PS50893"/>
    </source>
</evidence>
<organism evidence="7 8">
    <name type="scientific">Thermus scotoductus</name>
    <dbReference type="NCBI Taxonomy" id="37636"/>
    <lineage>
        <taxon>Bacteria</taxon>
        <taxon>Thermotogati</taxon>
        <taxon>Deinococcota</taxon>
        <taxon>Deinococci</taxon>
        <taxon>Thermales</taxon>
        <taxon>Thermaceae</taxon>
        <taxon>Thermus</taxon>
    </lineage>
</organism>
<dbReference type="PROSITE" id="PS50893">
    <property type="entry name" value="ABC_TRANSPORTER_2"/>
    <property type="match status" value="1"/>
</dbReference>
<dbReference type="InterPro" id="IPR003439">
    <property type="entry name" value="ABC_transporter-like_ATP-bd"/>
</dbReference>
<dbReference type="GO" id="GO:0015807">
    <property type="term" value="P:L-amino acid transport"/>
    <property type="evidence" value="ECO:0007669"/>
    <property type="project" value="TreeGrafter"/>
</dbReference>
<comment type="similarity">
    <text evidence="1">Belongs to the ABC transporter superfamily.</text>
</comment>
<keyword evidence="4 7" id="KW-0067">ATP-binding</keyword>
<reference evidence="7 8" key="1">
    <citation type="journal article" date="2019" name="Extremophiles">
        <title>Biogeography of thermophiles and predominance of Thermus scotoductus in domestic water heaters.</title>
        <authorList>
            <person name="Wilpiszeski R.L."/>
            <person name="Zhang Z."/>
            <person name="House C.H."/>
        </authorList>
    </citation>
    <scope>NUCLEOTIDE SEQUENCE [LARGE SCALE GENOMIC DNA]</scope>
    <source>
        <strain evidence="7 8">32_S32</strain>
    </source>
</reference>
<sequence>MLEVRRLEAGYGSLQVLYGVDLCVEPGEMVALLGPNGAGKTTLLKALLGLTWRRGEVLFQGQSITHLPPYRVARLGVTWAPEGRGLFPEMTVEENLRLGAYRKEARKGLKVRLEEVYTLFPVLKDRRSQLAGTLSGGEQQMLAIGRALMAAPRLLLVDEPTLGLAPRLGIQILETLARIKVQVPILLVEQNVALALELADRAYVLEEGRVVLQGQAKALLQDARVKASYLGMV</sequence>
<keyword evidence="2" id="KW-0813">Transport</keyword>
<name>A0A430R6F3_THESC</name>
<evidence type="ECO:0000256" key="1">
    <source>
        <dbReference type="ARBA" id="ARBA00005417"/>
    </source>
</evidence>
<dbReference type="CDD" id="cd03224">
    <property type="entry name" value="ABC_TM1139_LivF_branched"/>
    <property type="match status" value="1"/>
</dbReference>
<proteinExistence type="inferred from homology"/>
<evidence type="ECO:0000256" key="3">
    <source>
        <dbReference type="ARBA" id="ARBA00022741"/>
    </source>
</evidence>
<dbReference type="EMBL" id="PELR01000221">
    <property type="protein sequence ID" value="RTH02948.1"/>
    <property type="molecule type" value="Genomic_DNA"/>
</dbReference>
<dbReference type="Pfam" id="PF00005">
    <property type="entry name" value="ABC_tran"/>
    <property type="match status" value="1"/>
</dbReference>
<dbReference type="GO" id="GO:0015658">
    <property type="term" value="F:branched-chain amino acid transmembrane transporter activity"/>
    <property type="evidence" value="ECO:0007669"/>
    <property type="project" value="TreeGrafter"/>
</dbReference>
<keyword evidence="3" id="KW-0547">Nucleotide-binding</keyword>
<evidence type="ECO:0000313" key="8">
    <source>
        <dbReference type="Proteomes" id="UP000286910"/>
    </source>
</evidence>
<dbReference type="PANTHER" id="PTHR43820">
    <property type="entry name" value="HIGH-AFFINITY BRANCHED-CHAIN AMINO ACID TRANSPORT ATP-BINDING PROTEIN LIVF"/>
    <property type="match status" value="1"/>
</dbReference>
<dbReference type="Proteomes" id="UP000286910">
    <property type="component" value="Unassembled WGS sequence"/>
</dbReference>
<comment type="caution">
    <text evidence="7">The sequence shown here is derived from an EMBL/GenBank/DDBJ whole genome shotgun (WGS) entry which is preliminary data.</text>
</comment>
<keyword evidence="5" id="KW-0029">Amino-acid transport</keyword>
<evidence type="ECO:0000256" key="2">
    <source>
        <dbReference type="ARBA" id="ARBA00022448"/>
    </source>
</evidence>
<dbReference type="SMART" id="SM00382">
    <property type="entry name" value="AAA"/>
    <property type="match status" value="1"/>
</dbReference>
<evidence type="ECO:0000256" key="5">
    <source>
        <dbReference type="ARBA" id="ARBA00022970"/>
    </source>
</evidence>
<dbReference type="InterPro" id="IPR052156">
    <property type="entry name" value="BCAA_Transport_ATP-bd_LivF"/>
</dbReference>
<gene>
    <name evidence="7" type="primary">livF</name>
    <name evidence="7" type="ORF">CSW45_07335</name>
</gene>